<keyword evidence="1" id="KW-0812">Transmembrane</keyword>
<name>A0A7Y7PKS3_9BACT</name>
<keyword evidence="1" id="KW-1133">Transmembrane helix</keyword>
<reference evidence="2 3" key="1">
    <citation type="submission" date="2020-05" db="EMBL/GenBank/DDBJ databases">
        <title>Hymenobacter terrestris sp. nov. and Hymenobacter lapidiphilus sp. nov., isolated from regoliths in Antarctica.</title>
        <authorList>
            <person name="Sedlacek I."/>
            <person name="Pantucek R."/>
            <person name="Zeman M."/>
            <person name="Holochova P."/>
            <person name="Kralova S."/>
            <person name="Stankova E."/>
            <person name="Sedo O."/>
            <person name="Micenkova L."/>
            <person name="Svec P."/>
            <person name="Gupta V."/>
            <person name="Sood U."/>
            <person name="Korpole U.S."/>
            <person name="Lal R."/>
        </authorList>
    </citation>
    <scope>NUCLEOTIDE SEQUENCE [LARGE SCALE GENOMIC DNA]</scope>
    <source>
        <strain evidence="2 3">P5342</strain>
    </source>
</reference>
<comment type="caution">
    <text evidence="2">The sequence shown here is derived from an EMBL/GenBank/DDBJ whole genome shotgun (WGS) entry which is preliminary data.</text>
</comment>
<sequence>MSRIIGSLIITFALFRDAFRHDKPLSYLLLLGSLLFFALIIDVLRAIFSRSK</sequence>
<evidence type="ECO:0000313" key="3">
    <source>
        <dbReference type="Proteomes" id="UP000565521"/>
    </source>
</evidence>
<dbReference type="AlphaFoldDB" id="A0A7Y7PKS3"/>
<feature type="transmembrane region" description="Helical" evidence="1">
    <location>
        <begin position="30"/>
        <end position="48"/>
    </location>
</feature>
<organism evidence="2 3">
    <name type="scientific">Hymenobacter lapidiphilus</name>
    <dbReference type="NCBI Taxonomy" id="2608003"/>
    <lineage>
        <taxon>Bacteria</taxon>
        <taxon>Pseudomonadati</taxon>
        <taxon>Bacteroidota</taxon>
        <taxon>Cytophagia</taxon>
        <taxon>Cytophagales</taxon>
        <taxon>Hymenobacteraceae</taxon>
        <taxon>Hymenobacter</taxon>
    </lineage>
</organism>
<protein>
    <submittedName>
        <fullName evidence="2">Uncharacterized protein</fullName>
    </submittedName>
</protein>
<dbReference type="EMBL" id="JABKAU010000001">
    <property type="protein sequence ID" value="NVO29674.1"/>
    <property type="molecule type" value="Genomic_DNA"/>
</dbReference>
<gene>
    <name evidence="2" type="ORF">HW554_00530</name>
</gene>
<keyword evidence="1" id="KW-0472">Membrane</keyword>
<accession>A0A7Y7PKS3</accession>
<proteinExistence type="predicted"/>
<evidence type="ECO:0000313" key="2">
    <source>
        <dbReference type="EMBL" id="NVO29674.1"/>
    </source>
</evidence>
<dbReference type="Proteomes" id="UP000565521">
    <property type="component" value="Unassembled WGS sequence"/>
</dbReference>
<evidence type="ECO:0000256" key="1">
    <source>
        <dbReference type="SAM" id="Phobius"/>
    </source>
</evidence>
<dbReference type="RefSeq" id="WP_176906394.1">
    <property type="nucleotide sequence ID" value="NZ_JABKAU010000001.1"/>
</dbReference>
<keyword evidence="3" id="KW-1185">Reference proteome</keyword>